<gene>
    <name evidence="2" type="ORF">SAMN05443665_1009163</name>
</gene>
<evidence type="ECO:0000313" key="3">
    <source>
        <dbReference type="Proteomes" id="UP000198318"/>
    </source>
</evidence>
<keyword evidence="3" id="KW-1185">Reference proteome</keyword>
<dbReference type="RefSeq" id="WP_089326168.1">
    <property type="nucleotide sequence ID" value="NZ_FZOR01000009.1"/>
</dbReference>
<organism evidence="2 3">
    <name type="scientific">Actinomadura meyerae</name>
    <dbReference type="NCBI Taxonomy" id="240840"/>
    <lineage>
        <taxon>Bacteria</taxon>
        <taxon>Bacillati</taxon>
        <taxon>Actinomycetota</taxon>
        <taxon>Actinomycetes</taxon>
        <taxon>Streptosporangiales</taxon>
        <taxon>Thermomonosporaceae</taxon>
        <taxon>Actinomadura</taxon>
    </lineage>
</organism>
<reference evidence="2 3" key="1">
    <citation type="submission" date="2017-06" db="EMBL/GenBank/DDBJ databases">
        <authorList>
            <person name="Kim H.J."/>
            <person name="Triplett B.A."/>
        </authorList>
    </citation>
    <scope>NUCLEOTIDE SEQUENCE [LARGE SCALE GENOMIC DNA]</scope>
    <source>
        <strain evidence="2 3">DSM 44715</strain>
    </source>
</reference>
<name>A0A239HGN5_9ACTN</name>
<evidence type="ECO:0000256" key="1">
    <source>
        <dbReference type="SAM" id="MobiDB-lite"/>
    </source>
</evidence>
<accession>A0A239HGN5</accession>
<protein>
    <recommendedName>
        <fullName evidence="4">Sigma 54 modulation protein / S30EA ribosomal protein</fullName>
    </recommendedName>
</protein>
<proteinExistence type="predicted"/>
<dbReference type="Proteomes" id="UP000198318">
    <property type="component" value="Unassembled WGS sequence"/>
</dbReference>
<dbReference type="EMBL" id="FZOR01000009">
    <property type="protein sequence ID" value="SNS80472.1"/>
    <property type="molecule type" value="Genomic_DNA"/>
</dbReference>
<feature type="region of interest" description="Disordered" evidence="1">
    <location>
        <begin position="101"/>
        <end position="124"/>
    </location>
</feature>
<dbReference type="AlphaFoldDB" id="A0A239HGN5"/>
<feature type="compositionally biased region" description="Low complexity" evidence="1">
    <location>
        <begin position="112"/>
        <end position="124"/>
    </location>
</feature>
<dbReference type="OrthoDB" id="3825664at2"/>
<sequence>MTDTVANQIDVRVTAIRDVPQTDVQRTREVVTRVLAHAPRPVLYAKATLNVLPDPAVARPNLVSLRIDLNGVPVSAHASAASMSEAVTLAAARLRARIEHTTKYWENRRTGSRPGSSRSSAPTP</sequence>
<evidence type="ECO:0000313" key="2">
    <source>
        <dbReference type="EMBL" id="SNS80472.1"/>
    </source>
</evidence>
<evidence type="ECO:0008006" key="4">
    <source>
        <dbReference type="Google" id="ProtNLM"/>
    </source>
</evidence>